<accession>A0ABR1D6M7</accession>
<comment type="caution">
    <text evidence="1">The sequence shown here is derived from an EMBL/GenBank/DDBJ whole genome shotgun (WGS) entry which is preliminary data.</text>
</comment>
<name>A0ABR1D6M7_NECAM</name>
<evidence type="ECO:0000313" key="2">
    <source>
        <dbReference type="Proteomes" id="UP001303046"/>
    </source>
</evidence>
<gene>
    <name evidence="1" type="primary">Necator_chrIII.g13089</name>
    <name evidence="1" type="ORF">RB195_012322</name>
</gene>
<keyword evidence="2" id="KW-1185">Reference proteome</keyword>
<dbReference type="EMBL" id="JAVFWL010000003">
    <property type="protein sequence ID" value="KAK6746139.1"/>
    <property type="molecule type" value="Genomic_DNA"/>
</dbReference>
<protein>
    <submittedName>
        <fullName evidence="1">Uncharacterized protein</fullName>
    </submittedName>
</protein>
<reference evidence="1 2" key="1">
    <citation type="submission" date="2023-08" db="EMBL/GenBank/DDBJ databases">
        <title>A Necator americanus chromosomal reference genome.</title>
        <authorList>
            <person name="Ilik V."/>
            <person name="Petrzelkova K.J."/>
            <person name="Pardy F."/>
            <person name="Fuh T."/>
            <person name="Niatou-Singa F.S."/>
            <person name="Gouil Q."/>
            <person name="Baker L."/>
            <person name="Ritchie M.E."/>
            <person name="Jex A.R."/>
            <person name="Gazzola D."/>
            <person name="Li H."/>
            <person name="Toshio Fujiwara R."/>
            <person name="Zhan B."/>
            <person name="Aroian R.V."/>
            <person name="Pafco B."/>
            <person name="Schwarz E.M."/>
        </authorList>
    </citation>
    <scope>NUCLEOTIDE SEQUENCE [LARGE SCALE GENOMIC DNA]</scope>
    <source>
        <strain evidence="1 2">Aroian</strain>
        <tissue evidence="1">Whole animal</tissue>
    </source>
</reference>
<evidence type="ECO:0000313" key="1">
    <source>
        <dbReference type="EMBL" id="KAK6746139.1"/>
    </source>
</evidence>
<proteinExistence type="predicted"/>
<dbReference type="Proteomes" id="UP001303046">
    <property type="component" value="Unassembled WGS sequence"/>
</dbReference>
<organism evidence="1 2">
    <name type="scientific">Necator americanus</name>
    <name type="common">Human hookworm</name>
    <dbReference type="NCBI Taxonomy" id="51031"/>
    <lineage>
        <taxon>Eukaryota</taxon>
        <taxon>Metazoa</taxon>
        <taxon>Ecdysozoa</taxon>
        <taxon>Nematoda</taxon>
        <taxon>Chromadorea</taxon>
        <taxon>Rhabditida</taxon>
        <taxon>Rhabditina</taxon>
        <taxon>Rhabditomorpha</taxon>
        <taxon>Strongyloidea</taxon>
        <taxon>Ancylostomatidae</taxon>
        <taxon>Bunostominae</taxon>
        <taxon>Necator</taxon>
    </lineage>
</organism>
<sequence>MRKVRLLAMREIKDSPGAIDILRADQCVNLVRRKPDGNIASVSRDPATEETNLRGDPLISLQLLRL</sequence>